<feature type="coiled-coil region" evidence="1">
    <location>
        <begin position="59"/>
        <end position="89"/>
    </location>
</feature>
<organism evidence="2 3">
    <name type="scientific">Streptomyces puniciscabiei</name>
    <dbReference type="NCBI Taxonomy" id="164348"/>
    <lineage>
        <taxon>Bacteria</taxon>
        <taxon>Bacillati</taxon>
        <taxon>Actinomycetota</taxon>
        <taxon>Actinomycetes</taxon>
        <taxon>Kitasatosporales</taxon>
        <taxon>Streptomycetaceae</taxon>
        <taxon>Streptomyces</taxon>
    </lineage>
</organism>
<evidence type="ECO:0000313" key="3">
    <source>
        <dbReference type="Proteomes" id="UP000318103"/>
    </source>
</evidence>
<keyword evidence="1" id="KW-0175">Coiled coil</keyword>
<dbReference type="RefSeq" id="WP_055706329.1">
    <property type="nucleotide sequence ID" value="NZ_JBPJFI010000001.1"/>
</dbReference>
<proteinExistence type="predicted"/>
<dbReference type="EMBL" id="VFNX01000001">
    <property type="protein sequence ID" value="TQK95950.1"/>
    <property type="molecule type" value="Genomic_DNA"/>
</dbReference>
<comment type="caution">
    <text evidence="2">The sequence shown here is derived from an EMBL/GenBank/DDBJ whole genome shotgun (WGS) entry which is preliminary data.</text>
</comment>
<reference evidence="2 3" key="1">
    <citation type="submission" date="2019-06" db="EMBL/GenBank/DDBJ databases">
        <title>Sequencing the genomes of 1000 actinobacteria strains.</title>
        <authorList>
            <person name="Klenk H.-P."/>
        </authorList>
    </citation>
    <scope>NUCLEOTIDE SEQUENCE [LARGE SCALE GENOMIC DNA]</scope>
    <source>
        <strain evidence="2 3">DSM 41929</strain>
    </source>
</reference>
<accession>A0A542UA40</accession>
<protein>
    <submittedName>
        <fullName evidence="2">Uncharacterized protein</fullName>
    </submittedName>
</protein>
<evidence type="ECO:0000256" key="1">
    <source>
        <dbReference type="SAM" id="Coils"/>
    </source>
</evidence>
<dbReference type="AlphaFoldDB" id="A0A542UA40"/>
<dbReference type="Proteomes" id="UP000318103">
    <property type="component" value="Unassembled WGS sequence"/>
</dbReference>
<dbReference type="OrthoDB" id="4337839at2"/>
<sequence>MPPQGKVKYDFAAADELSRALNQLVAKIHWLNWYRDTRSSKYFDCGQQSWRGKNHDQFVRDLNAQRRALNALAEEAASLKSQVDNATAAATAKLSANHH</sequence>
<gene>
    <name evidence="2" type="ORF">FB563_0874</name>
</gene>
<name>A0A542UA40_9ACTN</name>
<evidence type="ECO:0000313" key="2">
    <source>
        <dbReference type="EMBL" id="TQK95950.1"/>
    </source>
</evidence>
<keyword evidence="3" id="KW-1185">Reference proteome</keyword>